<feature type="region of interest" description="Disordered" evidence="1">
    <location>
        <begin position="584"/>
        <end position="608"/>
    </location>
</feature>
<gene>
    <name evidence="3" type="ORF">EX30DRAFT_371282</name>
</gene>
<proteinExistence type="predicted"/>
<evidence type="ECO:0000313" key="3">
    <source>
        <dbReference type="EMBL" id="TGZ81657.1"/>
    </source>
</evidence>
<evidence type="ECO:0000256" key="1">
    <source>
        <dbReference type="SAM" id="MobiDB-lite"/>
    </source>
</evidence>
<reference evidence="3 4" key="1">
    <citation type="submission" date="2019-04" db="EMBL/GenBank/DDBJ databases">
        <title>Comparative genomics and transcriptomics to analyze fruiting body development in filamentous ascomycetes.</title>
        <authorList>
            <consortium name="DOE Joint Genome Institute"/>
            <person name="Lutkenhaus R."/>
            <person name="Traeger S."/>
            <person name="Breuer J."/>
            <person name="Kuo A."/>
            <person name="Lipzen A."/>
            <person name="Pangilinan J."/>
            <person name="Dilworth D."/>
            <person name="Sandor L."/>
            <person name="Poggeler S."/>
            <person name="Barry K."/>
            <person name="Grigoriev I.V."/>
            <person name="Nowrousian M."/>
        </authorList>
    </citation>
    <scope>NUCLEOTIDE SEQUENCE [LARGE SCALE GENOMIC DNA]</scope>
    <source>
        <strain evidence="3 4">CBS 389.68</strain>
    </source>
</reference>
<keyword evidence="2" id="KW-0812">Transmembrane</keyword>
<evidence type="ECO:0000313" key="4">
    <source>
        <dbReference type="Proteomes" id="UP000298138"/>
    </source>
</evidence>
<protein>
    <submittedName>
        <fullName evidence="3">Uncharacterized protein</fullName>
    </submittedName>
</protein>
<feature type="transmembrane region" description="Helical" evidence="2">
    <location>
        <begin position="480"/>
        <end position="505"/>
    </location>
</feature>
<feature type="transmembrane region" description="Helical" evidence="2">
    <location>
        <begin position="92"/>
        <end position="117"/>
    </location>
</feature>
<feature type="compositionally biased region" description="Acidic residues" evidence="1">
    <location>
        <begin position="587"/>
        <end position="602"/>
    </location>
</feature>
<organism evidence="3 4">
    <name type="scientific">Ascodesmis nigricans</name>
    <dbReference type="NCBI Taxonomy" id="341454"/>
    <lineage>
        <taxon>Eukaryota</taxon>
        <taxon>Fungi</taxon>
        <taxon>Dikarya</taxon>
        <taxon>Ascomycota</taxon>
        <taxon>Pezizomycotina</taxon>
        <taxon>Pezizomycetes</taxon>
        <taxon>Pezizales</taxon>
        <taxon>Ascodesmidaceae</taxon>
        <taxon>Ascodesmis</taxon>
    </lineage>
</organism>
<evidence type="ECO:0000256" key="2">
    <source>
        <dbReference type="SAM" id="Phobius"/>
    </source>
</evidence>
<dbReference type="OrthoDB" id="3596604at2759"/>
<keyword evidence="2" id="KW-1133">Transmembrane helix</keyword>
<keyword evidence="2" id="KW-0472">Membrane</keyword>
<sequence length="633" mass="71508">MSEHKPPSWNDSDDDPRGLQTHFGSLDRNTQHQLARKFSYKKQFLRLTLKILFRWLVSLLLAAIMMLCFYHYEKIKILTKDQVRWFNAVKTGLYLTLGLNLAASLKGMALLVRWRLLARKKHELKEVDLILGIHSLIKVFLYGIHAIKSHRVLTAFACFMWILANLVGRLSVALTGLTYSYDSANATGLAPGIVNITDWSSFSGEVFSQEESIWTEHYAAQYYGLFSMLLDHGPLTKPGYYDHNRPSDMPIERADNGSYFYYMREVSPEITYTYGALSYKSPRRVEISSTCSYYPIIRGQQGDTTTLTYLNSTTEHTLYNVSVYGPRATVWINPRSDLPQNHKWDCGKRCVAVAAIQYIDPSKNATAKGAFYGCEVRVSPVMGATLPEHELPDDTARTAGGAIALAGYSKGPDQWEYVLYPPESKWSNYDYEEVDNSETMADLAAQYAVGAIAARDLMGPQDLQVEGTVAWVGVLVKVKWAYLSAILVTILLLQIILGLCCVAYANSVVCKDDSYLSTARLLRPVVERLGPSGCALTGEDIAHLLQEKVVYGVRRNKRGTRHHLDIGDDIRPRKYFPQGWYDGEISKEEEDEEEQEEGEMEMEMSNVASGRKVEIEVNSVGEVRRRRGKVKIE</sequence>
<dbReference type="InParanoid" id="A0A4S2MYA5"/>
<feature type="transmembrane region" description="Helical" evidence="2">
    <location>
        <begin position="153"/>
        <end position="172"/>
    </location>
</feature>
<name>A0A4S2MYA5_9PEZI</name>
<dbReference type="AlphaFoldDB" id="A0A4S2MYA5"/>
<accession>A0A4S2MYA5</accession>
<dbReference type="EMBL" id="ML220118">
    <property type="protein sequence ID" value="TGZ81657.1"/>
    <property type="molecule type" value="Genomic_DNA"/>
</dbReference>
<dbReference type="Proteomes" id="UP000298138">
    <property type="component" value="Unassembled WGS sequence"/>
</dbReference>
<feature type="transmembrane region" description="Helical" evidence="2">
    <location>
        <begin position="51"/>
        <end position="72"/>
    </location>
</feature>
<keyword evidence="4" id="KW-1185">Reference proteome</keyword>